<dbReference type="Proteomes" id="UP001611415">
    <property type="component" value="Unassembled WGS sequence"/>
</dbReference>
<dbReference type="EMBL" id="JBIRYO010000041">
    <property type="protein sequence ID" value="MFI2478497.1"/>
    <property type="molecule type" value="Genomic_DNA"/>
</dbReference>
<proteinExistence type="predicted"/>
<evidence type="ECO:0000313" key="1">
    <source>
        <dbReference type="EMBL" id="MFI2478497.1"/>
    </source>
</evidence>
<name>A0ABW7XBV3_9NOCA</name>
<gene>
    <name evidence="1" type="ORF">ACH49W_34525</name>
</gene>
<sequence length="162" mass="17645">MTAPWWVLRALVVGLIAAVSLAGTGCNSIIDRAAAPDVETSTSPELVQEALEFGGWVIPAGGKILLVERRIVRNRKYLIALQTSPADLDWMLEKSGFESSFEKVYPPFLAETIAGPDLASSPNVRSARDTLVSSPGKGTIRQVAVDDRSQDTRIVHLEFRRV</sequence>
<comment type="caution">
    <text evidence="1">The sequence shown here is derived from an EMBL/GenBank/DDBJ whole genome shotgun (WGS) entry which is preliminary data.</text>
</comment>
<accession>A0ABW7XBV3</accession>
<protein>
    <submittedName>
        <fullName evidence="1">Uncharacterized protein</fullName>
    </submittedName>
</protein>
<dbReference type="RefSeq" id="WP_357410791.1">
    <property type="nucleotide sequence ID" value="NZ_JBEYCD010000023.1"/>
</dbReference>
<keyword evidence="2" id="KW-1185">Reference proteome</keyword>
<organism evidence="1 2">
    <name type="scientific">Nocardia xishanensis</name>
    <dbReference type="NCBI Taxonomy" id="238964"/>
    <lineage>
        <taxon>Bacteria</taxon>
        <taxon>Bacillati</taxon>
        <taxon>Actinomycetota</taxon>
        <taxon>Actinomycetes</taxon>
        <taxon>Mycobacteriales</taxon>
        <taxon>Nocardiaceae</taxon>
        <taxon>Nocardia</taxon>
    </lineage>
</organism>
<reference evidence="1 2" key="1">
    <citation type="submission" date="2024-10" db="EMBL/GenBank/DDBJ databases">
        <title>The Natural Products Discovery Center: Release of the First 8490 Sequenced Strains for Exploring Actinobacteria Biosynthetic Diversity.</title>
        <authorList>
            <person name="Kalkreuter E."/>
            <person name="Kautsar S.A."/>
            <person name="Yang D."/>
            <person name="Bader C.D."/>
            <person name="Teijaro C.N."/>
            <person name="Fluegel L."/>
            <person name="Davis C.M."/>
            <person name="Simpson J.R."/>
            <person name="Lauterbach L."/>
            <person name="Steele A.D."/>
            <person name="Gui C."/>
            <person name="Meng S."/>
            <person name="Li G."/>
            <person name="Viehrig K."/>
            <person name="Ye F."/>
            <person name="Su P."/>
            <person name="Kiefer A.F."/>
            <person name="Nichols A."/>
            <person name="Cepeda A.J."/>
            <person name="Yan W."/>
            <person name="Fan B."/>
            <person name="Jiang Y."/>
            <person name="Adhikari A."/>
            <person name="Zheng C.-J."/>
            <person name="Schuster L."/>
            <person name="Cowan T.M."/>
            <person name="Smanski M.J."/>
            <person name="Chevrette M.G."/>
            <person name="De Carvalho L.P.S."/>
            <person name="Shen B."/>
        </authorList>
    </citation>
    <scope>NUCLEOTIDE SEQUENCE [LARGE SCALE GENOMIC DNA]</scope>
    <source>
        <strain evidence="1 2">NPDC019275</strain>
    </source>
</reference>
<evidence type="ECO:0000313" key="2">
    <source>
        <dbReference type="Proteomes" id="UP001611415"/>
    </source>
</evidence>